<dbReference type="SUPFAM" id="SSF51219">
    <property type="entry name" value="TRAP-like"/>
    <property type="match status" value="1"/>
</dbReference>
<dbReference type="PANTHER" id="PTHR36959">
    <property type="entry name" value="ALTERED INHERITANCE OF MITOCHONDRIA PROTEIN 24, MITOCHONDRIAL"/>
    <property type="match status" value="1"/>
</dbReference>
<comment type="subcellular location">
    <subcellularLocation>
        <location evidence="1 6">Mitochondrion</location>
    </subcellularLocation>
</comment>
<dbReference type="Gene3D" id="3.60.160.10">
    <property type="entry name" value="Mitochondrial biogenesis AIM24"/>
    <property type="match status" value="1"/>
</dbReference>
<evidence type="ECO:0000256" key="4">
    <source>
        <dbReference type="ARBA" id="ARBA00022946"/>
    </source>
</evidence>
<dbReference type="Proteomes" id="UP000266861">
    <property type="component" value="Unassembled WGS sequence"/>
</dbReference>
<organism evidence="8 9">
    <name type="scientific">Diversispora epigaea</name>
    <dbReference type="NCBI Taxonomy" id="1348612"/>
    <lineage>
        <taxon>Eukaryota</taxon>
        <taxon>Fungi</taxon>
        <taxon>Fungi incertae sedis</taxon>
        <taxon>Mucoromycota</taxon>
        <taxon>Glomeromycotina</taxon>
        <taxon>Glomeromycetes</taxon>
        <taxon>Diversisporales</taxon>
        <taxon>Diversisporaceae</taxon>
        <taxon>Diversispora</taxon>
    </lineage>
</organism>
<keyword evidence="9" id="KW-1185">Reference proteome</keyword>
<sequence>MAAFRQEPYLKLRRIAQTYAGLAYNAKNNGLSKLITPTVNEQILTTQDEEVTKSKKAIEPINGKEQRGRFASFISSITPGINAPALWTKQHPIPDPKFEIISPGTLGALLLIKLPPRSEIFAAPGTAIAVSSKVNVERTTDGNVVIAVGRKLAGGSLIYHKYTTFSHPGDVLLGPNNLSDIAAIEMDGTSEYYVRKGALLARGPRVTINIRRVRGMGALNSFTNRVTGRGTIVISNYGSIYRLVLNPEETYLVNAKHLIAWNSKTNPKIAPSLITPSTVDRRRLFKNIRAKISNATSSFFDTIRNSPSVKPTLESMKRMSVKTRKWAFGGPEFLQLDGPGDFYMSTRIEPILGGFKSLTSPSVEEIVAVELEPPRSSTSSLSRQYLPFIPSMSYALVANDGNVTFTKPSRKSFTLDSPLSPPSPEKDNKSSLAKIVSGDGMLQLRRWPFVRKGSNKDVKRE</sequence>
<dbReference type="InterPro" id="IPR016031">
    <property type="entry name" value="Trp_RNA-bd_attenuator-like_dom"/>
</dbReference>
<dbReference type="InterPro" id="IPR002838">
    <property type="entry name" value="AIM24"/>
</dbReference>
<dbReference type="GO" id="GO:0005743">
    <property type="term" value="C:mitochondrial inner membrane"/>
    <property type="evidence" value="ECO:0007669"/>
    <property type="project" value="TreeGrafter"/>
</dbReference>
<evidence type="ECO:0000313" key="8">
    <source>
        <dbReference type="EMBL" id="RHZ77685.1"/>
    </source>
</evidence>
<dbReference type="OrthoDB" id="1705416at2759"/>
<dbReference type="InterPro" id="IPR036983">
    <property type="entry name" value="AIM24_sf"/>
</dbReference>
<dbReference type="PANTHER" id="PTHR36959:SF2">
    <property type="entry name" value="ALTERED INHERITANCE OF MITOCHONDRIA PROTEIN 24, MITOCHONDRIAL"/>
    <property type="match status" value="1"/>
</dbReference>
<keyword evidence="4" id="KW-0809">Transit peptide</keyword>
<reference evidence="8 9" key="1">
    <citation type="submission" date="2018-08" db="EMBL/GenBank/DDBJ databases">
        <title>Genome and evolution of the arbuscular mycorrhizal fungus Diversispora epigaea (formerly Glomus versiforme) and its bacterial endosymbionts.</title>
        <authorList>
            <person name="Sun X."/>
            <person name="Fei Z."/>
            <person name="Harrison M."/>
        </authorList>
    </citation>
    <scope>NUCLEOTIDE SEQUENCE [LARGE SCALE GENOMIC DNA]</scope>
    <source>
        <strain evidence="8 9">IT104</strain>
    </source>
</reference>
<evidence type="ECO:0000256" key="6">
    <source>
        <dbReference type="RuleBase" id="RU363045"/>
    </source>
</evidence>
<keyword evidence="5 6" id="KW-0496">Mitochondrion</keyword>
<dbReference type="Pfam" id="PF01987">
    <property type="entry name" value="AIM24"/>
    <property type="match status" value="1"/>
</dbReference>
<dbReference type="GO" id="GO:0007007">
    <property type="term" value="P:inner mitochondrial membrane organization"/>
    <property type="evidence" value="ECO:0007669"/>
    <property type="project" value="TreeGrafter"/>
</dbReference>
<accession>A0A397IP37</accession>
<proteinExistence type="inferred from homology"/>
<comment type="caution">
    <text evidence="8">The sequence shown here is derived from an EMBL/GenBank/DDBJ whole genome shotgun (WGS) entry which is preliminary data.</text>
</comment>
<dbReference type="EMBL" id="PQFF01000164">
    <property type="protein sequence ID" value="RHZ77685.1"/>
    <property type="molecule type" value="Genomic_DNA"/>
</dbReference>
<protein>
    <recommendedName>
        <fullName evidence="3 6">Altered inheritance of mitochondria protein 24, mitochondrial</fullName>
    </recommendedName>
</protein>
<evidence type="ECO:0000256" key="7">
    <source>
        <dbReference type="SAM" id="MobiDB-lite"/>
    </source>
</evidence>
<gene>
    <name evidence="8" type="ORF">Glove_174g108</name>
</gene>
<evidence type="ECO:0000256" key="3">
    <source>
        <dbReference type="ARBA" id="ARBA00013287"/>
    </source>
</evidence>
<name>A0A397IP37_9GLOM</name>
<evidence type="ECO:0000313" key="9">
    <source>
        <dbReference type="Proteomes" id="UP000266861"/>
    </source>
</evidence>
<comment type="similarity">
    <text evidence="2 6">Belongs to the AIM24 family.</text>
</comment>
<evidence type="ECO:0000256" key="2">
    <source>
        <dbReference type="ARBA" id="ARBA00009322"/>
    </source>
</evidence>
<dbReference type="AlphaFoldDB" id="A0A397IP37"/>
<feature type="region of interest" description="Disordered" evidence="7">
    <location>
        <begin position="409"/>
        <end position="432"/>
    </location>
</feature>
<dbReference type="STRING" id="1348612.A0A397IP37"/>
<evidence type="ECO:0000256" key="1">
    <source>
        <dbReference type="ARBA" id="ARBA00004173"/>
    </source>
</evidence>
<evidence type="ECO:0000256" key="5">
    <source>
        <dbReference type="ARBA" id="ARBA00023128"/>
    </source>
</evidence>